<dbReference type="KEGG" id="vgu:HYG85_04905"/>
<keyword evidence="2" id="KW-1185">Reference proteome</keyword>
<gene>
    <name evidence="1" type="ORF">HYG85_04905</name>
</gene>
<dbReference type="AlphaFoldDB" id="A0A8J8M8Y5"/>
<dbReference type="Proteomes" id="UP000677305">
    <property type="component" value="Chromosome"/>
</dbReference>
<dbReference type="RefSeq" id="WP_212692540.1">
    <property type="nucleotide sequence ID" value="NZ_CP058561.1"/>
</dbReference>
<sequence length="71" mass="8496">MGIDMSNYKMIYKEQVFNVLSIALFFNHNSEEKKVNKPTFIEAVYIDESIEIKTIKDEAWTFQFIRRQAKD</sequence>
<evidence type="ECO:0000313" key="1">
    <source>
        <dbReference type="EMBL" id="QUH28290.1"/>
    </source>
</evidence>
<reference evidence="1 2" key="1">
    <citation type="submission" date="2020-07" db="EMBL/GenBank/DDBJ databases">
        <title>Vallitalea guaymasensis genome.</title>
        <authorList>
            <person name="Postec A."/>
        </authorList>
    </citation>
    <scope>NUCLEOTIDE SEQUENCE [LARGE SCALE GENOMIC DNA]</scope>
    <source>
        <strain evidence="1 2">Ra1766G1</strain>
    </source>
</reference>
<evidence type="ECO:0000313" key="2">
    <source>
        <dbReference type="Proteomes" id="UP000677305"/>
    </source>
</evidence>
<protein>
    <submittedName>
        <fullName evidence="1">Uncharacterized protein</fullName>
    </submittedName>
</protein>
<organism evidence="1 2">
    <name type="scientific">Vallitalea guaymasensis</name>
    <dbReference type="NCBI Taxonomy" id="1185412"/>
    <lineage>
        <taxon>Bacteria</taxon>
        <taxon>Bacillati</taxon>
        <taxon>Bacillota</taxon>
        <taxon>Clostridia</taxon>
        <taxon>Lachnospirales</taxon>
        <taxon>Vallitaleaceae</taxon>
        <taxon>Vallitalea</taxon>
    </lineage>
</organism>
<proteinExistence type="predicted"/>
<dbReference type="EMBL" id="CP058561">
    <property type="protein sequence ID" value="QUH28290.1"/>
    <property type="molecule type" value="Genomic_DNA"/>
</dbReference>
<name>A0A8J8M8Y5_9FIRM</name>
<accession>A0A8J8M8Y5</accession>